<feature type="transmembrane region" description="Helical" evidence="1">
    <location>
        <begin position="325"/>
        <end position="342"/>
    </location>
</feature>
<evidence type="ECO:0000313" key="3">
    <source>
        <dbReference type="Proteomes" id="UP000034531"/>
    </source>
</evidence>
<dbReference type="Proteomes" id="UP000034531">
    <property type="component" value="Unassembled WGS sequence"/>
</dbReference>
<keyword evidence="1" id="KW-0472">Membrane</keyword>
<feature type="transmembrane region" description="Helical" evidence="1">
    <location>
        <begin position="155"/>
        <end position="184"/>
    </location>
</feature>
<protein>
    <recommendedName>
        <fullName evidence="4">Glycosyltransferase RgtA/B/C/D-like domain-containing protein</fullName>
    </recommendedName>
</protein>
<feature type="transmembrane region" description="Helical" evidence="1">
    <location>
        <begin position="247"/>
        <end position="266"/>
    </location>
</feature>
<gene>
    <name evidence="2" type="ORF">UT84_C0021G0015</name>
</gene>
<organism evidence="2 3">
    <name type="scientific">Candidatus Curtissbacteria bacterium GW2011_GWA1_40_16</name>
    <dbReference type="NCBI Taxonomy" id="1618405"/>
    <lineage>
        <taxon>Bacteria</taxon>
        <taxon>Candidatus Curtissiibacteriota</taxon>
    </lineage>
</organism>
<evidence type="ECO:0008006" key="4">
    <source>
        <dbReference type="Google" id="ProtNLM"/>
    </source>
</evidence>
<keyword evidence="1" id="KW-1133">Transmembrane helix</keyword>
<evidence type="ECO:0000256" key="1">
    <source>
        <dbReference type="SAM" id="Phobius"/>
    </source>
</evidence>
<name>A0A0G0RAG9_9BACT</name>
<feature type="transmembrane region" description="Helical" evidence="1">
    <location>
        <begin position="204"/>
        <end position="227"/>
    </location>
</feature>
<dbReference type="EMBL" id="LBYI01000021">
    <property type="protein sequence ID" value="KKR49709.1"/>
    <property type="molecule type" value="Genomic_DNA"/>
</dbReference>
<feature type="transmembrane region" description="Helical" evidence="1">
    <location>
        <begin position="112"/>
        <end position="143"/>
    </location>
</feature>
<evidence type="ECO:0000313" key="2">
    <source>
        <dbReference type="EMBL" id="KKR49709.1"/>
    </source>
</evidence>
<proteinExistence type="predicted"/>
<sequence>MTKFIFQYKFHLLLFILSFLILTKFNIDPDLGWHLAYGQKFLQEGKIIGADEFSWTMPGYVWHNSYFLYQIILSYIFGYFGHIVAGLLFGAIAGLAILVLLPRKLDVFKVIAAALGVVVALGSLGVRPHTVSFLMFSILVVLLQKRLFRRGYSSLFWFFFFAIWANFHRGFVVGIVLMAAFLVIDRLKARGHKDKKYFSEILALFWAVLGTFINPFGISIWKSAVFFDLTSRENLMWIAEWQPIGEVFPLNFIFVLTGIIFIYIFLKKFTKTDKGEWFLAAASLFMFSFVSAAFLFYWVAIFIFLSTRNLEFKLNLGEFLPRLSLAISFAAFFLAFFLNFVVRTLETTSFRRQLEIDQYPVAALEFLQAQGQAYGLFNSYEWGGYIDWQAPKVKVFIDGRMPSWRDSRRGSVFGDYLAIFRGNCGLLEKYEIKTVLVKKDFNVSCFENFKKIYEDDNAQVLTLPAVQ</sequence>
<keyword evidence="1" id="KW-0812">Transmembrane</keyword>
<feature type="transmembrane region" description="Helical" evidence="1">
    <location>
        <begin position="278"/>
        <end position="305"/>
    </location>
</feature>
<feature type="transmembrane region" description="Helical" evidence="1">
    <location>
        <begin position="67"/>
        <end position="100"/>
    </location>
</feature>
<dbReference type="AlphaFoldDB" id="A0A0G0RAG9"/>
<comment type="caution">
    <text evidence="2">The sequence shown here is derived from an EMBL/GenBank/DDBJ whole genome shotgun (WGS) entry which is preliminary data.</text>
</comment>
<accession>A0A0G0RAG9</accession>
<reference evidence="2 3" key="1">
    <citation type="journal article" date="2015" name="Nature">
        <title>rRNA introns, odd ribosomes, and small enigmatic genomes across a large radiation of phyla.</title>
        <authorList>
            <person name="Brown C.T."/>
            <person name="Hug L.A."/>
            <person name="Thomas B.C."/>
            <person name="Sharon I."/>
            <person name="Castelle C.J."/>
            <person name="Singh A."/>
            <person name="Wilkins M.J."/>
            <person name="Williams K.H."/>
            <person name="Banfield J.F."/>
        </authorList>
    </citation>
    <scope>NUCLEOTIDE SEQUENCE [LARGE SCALE GENOMIC DNA]</scope>
</reference>